<gene>
    <name evidence="12" type="primary">6031408</name>
    <name evidence="11" type="ORF">CpipJ_CPIJ000546</name>
</gene>
<dbReference type="Pfam" id="PF02949">
    <property type="entry name" value="7tm_6"/>
    <property type="match status" value="1"/>
</dbReference>
<evidence type="ECO:0000256" key="3">
    <source>
        <dbReference type="ARBA" id="ARBA00022606"/>
    </source>
</evidence>
<dbReference type="KEGG" id="cqu:CpipJ_CPIJ000546"/>
<evidence type="ECO:0008006" key="14">
    <source>
        <dbReference type="Google" id="ProtNLM"/>
    </source>
</evidence>
<keyword evidence="8" id="KW-0675">Receptor</keyword>
<dbReference type="InParanoid" id="B0W0I2"/>
<dbReference type="GO" id="GO:0004984">
    <property type="term" value="F:olfactory receptor activity"/>
    <property type="evidence" value="ECO:0007669"/>
    <property type="project" value="InterPro"/>
</dbReference>
<dbReference type="PANTHER" id="PTHR21137:SF35">
    <property type="entry name" value="ODORANT RECEPTOR 19A-RELATED"/>
    <property type="match status" value="1"/>
</dbReference>
<accession>B0W0I2</accession>
<dbReference type="HOGENOM" id="CLU_040214_1_0_1"/>
<feature type="transmembrane region" description="Helical" evidence="10">
    <location>
        <begin position="206"/>
        <end position="224"/>
    </location>
</feature>
<evidence type="ECO:0000256" key="9">
    <source>
        <dbReference type="ARBA" id="ARBA00023224"/>
    </source>
</evidence>
<keyword evidence="2" id="KW-1003">Cell membrane</keyword>
<keyword evidence="13" id="KW-1185">Reference proteome</keyword>
<dbReference type="Proteomes" id="UP000002320">
    <property type="component" value="Unassembled WGS sequence"/>
</dbReference>
<evidence type="ECO:0000256" key="6">
    <source>
        <dbReference type="ARBA" id="ARBA00022989"/>
    </source>
</evidence>
<evidence type="ECO:0000256" key="10">
    <source>
        <dbReference type="SAM" id="Phobius"/>
    </source>
</evidence>
<dbReference type="InterPro" id="IPR004117">
    <property type="entry name" value="7tm6_olfct_rcpt"/>
</dbReference>
<dbReference type="eggNOG" id="ENOG502T8SI">
    <property type="taxonomic scope" value="Eukaryota"/>
</dbReference>
<protein>
    <recommendedName>
        <fullName evidence="14">Odorant receptor</fullName>
    </recommendedName>
</protein>
<dbReference type="EMBL" id="DS231817">
    <property type="protein sequence ID" value="EDS39721.1"/>
    <property type="molecule type" value="Genomic_DNA"/>
</dbReference>
<reference evidence="12" key="2">
    <citation type="submission" date="2021-02" db="UniProtKB">
        <authorList>
            <consortium name="EnsemblMetazoa"/>
        </authorList>
    </citation>
    <scope>IDENTIFICATION</scope>
    <source>
        <strain evidence="12">JHB</strain>
    </source>
</reference>
<evidence type="ECO:0000256" key="1">
    <source>
        <dbReference type="ARBA" id="ARBA00004651"/>
    </source>
</evidence>
<dbReference type="OrthoDB" id="7730765at2759"/>
<keyword evidence="7 10" id="KW-0472">Membrane</keyword>
<proteinExistence type="predicted"/>
<dbReference type="EnsemblMetazoa" id="CPIJ000546-RA">
    <property type="protein sequence ID" value="CPIJ000546-PA"/>
    <property type="gene ID" value="CPIJ000546"/>
</dbReference>
<evidence type="ECO:0000256" key="5">
    <source>
        <dbReference type="ARBA" id="ARBA00022725"/>
    </source>
</evidence>
<evidence type="ECO:0000256" key="2">
    <source>
        <dbReference type="ARBA" id="ARBA00022475"/>
    </source>
</evidence>
<evidence type="ECO:0000256" key="8">
    <source>
        <dbReference type="ARBA" id="ARBA00023170"/>
    </source>
</evidence>
<feature type="transmembrane region" description="Helical" evidence="10">
    <location>
        <begin position="37"/>
        <end position="57"/>
    </location>
</feature>
<dbReference type="AlphaFoldDB" id="B0W0I2"/>
<name>B0W0I2_CULQU</name>
<dbReference type="GO" id="GO:0007165">
    <property type="term" value="P:signal transduction"/>
    <property type="evidence" value="ECO:0007669"/>
    <property type="project" value="UniProtKB-KW"/>
</dbReference>
<evidence type="ECO:0000256" key="7">
    <source>
        <dbReference type="ARBA" id="ARBA00023136"/>
    </source>
</evidence>
<reference evidence="11" key="1">
    <citation type="submission" date="2007-03" db="EMBL/GenBank/DDBJ databases">
        <title>Annotation of Culex pipiens quinquefasciatus.</title>
        <authorList>
            <consortium name="The Broad Institute Genome Sequencing Platform"/>
            <person name="Atkinson P.W."/>
            <person name="Hemingway J."/>
            <person name="Christensen B.M."/>
            <person name="Higgs S."/>
            <person name="Kodira C."/>
            <person name="Hannick L."/>
            <person name="Megy K."/>
            <person name="O'Leary S."/>
            <person name="Pearson M."/>
            <person name="Haas B.J."/>
            <person name="Mauceli E."/>
            <person name="Wortman J.R."/>
            <person name="Lee N.H."/>
            <person name="Guigo R."/>
            <person name="Stanke M."/>
            <person name="Alvarado L."/>
            <person name="Amedeo P."/>
            <person name="Antoine C.H."/>
            <person name="Arensburger P."/>
            <person name="Bidwell S.L."/>
            <person name="Crawford M."/>
            <person name="Camaro F."/>
            <person name="Devon K."/>
            <person name="Engels R."/>
            <person name="Hammond M."/>
            <person name="Howarth C."/>
            <person name="Koehrsen M."/>
            <person name="Lawson D."/>
            <person name="Montgomery P."/>
            <person name="Nene V."/>
            <person name="Nusbaum C."/>
            <person name="Puiu D."/>
            <person name="Romero-Severson J."/>
            <person name="Severson D.W."/>
            <person name="Shumway M."/>
            <person name="Sisk P."/>
            <person name="Stolte C."/>
            <person name="Zeng Q."/>
            <person name="Eisenstadt E."/>
            <person name="Fraser-Liggett C."/>
            <person name="Strausberg R."/>
            <person name="Galagan J."/>
            <person name="Birren B."/>
            <person name="Collins F.H."/>
        </authorList>
    </citation>
    <scope>NUCLEOTIDE SEQUENCE [LARGE SCALE GENOMIC DNA]</scope>
    <source>
        <strain evidence="11">JHB</strain>
    </source>
</reference>
<dbReference type="VEuPathDB" id="VectorBase:CQUJHB010082"/>
<dbReference type="VEuPathDB" id="VectorBase:CPIJ000546"/>
<keyword evidence="6 10" id="KW-1133">Transmembrane helix</keyword>
<evidence type="ECO:0000313" key="11">
    <source>
        <dbReference type="EMBL" id="EDS39721.1"/>
    </source>
</evidence>
<sequence length="287" mass="32331">MKFFELQKPTAVAPFLLEFLTILGMRGGTGRTRSLRFVCLLLAGWILLGIPKAYFGFGDQLDLNIRGYSELLFLFNIDSKAIIFYMNSAKLEELVELVETIQNGINVEEDIRLYFTHALLIAPVHVILGLKLAATDITIFCGIKSIGSIFRLVSTRLGNLHDFKNVDELRKELKEVVDIHNDALRCVKILESISSIGVMLQLMNTVIVWVAMVFCSFAVATEAYNAQWAKLPMDVQKGVGLILQRAQKWEGITAARFYQVNVERFGAMVHTSYSIYVVLKDRLASKT</sequence>
<dbReference type="OMA" id="DITIFCG"/>
<evidence type="ECO:0000313" key="12">
    <source>
        <dbReference type="EnsemblMetazoa" id="CPIJ000546-PA"/>
    </source>
</evidence>
<evidence type="ECO:0000313" key="13">
    <source>
        <dbReference type="Proteomes" id="UP000002320"/>
    </source>
</evidence>
<dbReference type="GO" id="GO:0005886">
    <property type="term" value="C:plasma membrane"/>
    <property type="evidence" value="ECO:0007669"/>
    <property type="project" value="UniProtKB-SubCell"/>
</dbReference>
<keyword evidence="3" id="KW-0716">Sensory transduction</keyword>
<comment type="subcellular location">
    <subcellularLocation>
        <location evidence="1">Cell membrane</location>
        <topology evidence="1">Multi-pass membrane protein</topology>
    </subcellularLocation>
</comment>
<evidence type="ECO:0000256" key="4">
    <source>
        <dbReference type="ARBA" id="ARBA00022692"/>
    </source>
</evidence>
<organism>
    <name type="scientific">Culex quinquefasciatus</name>
    <name type="common">Southern house mosquito</name>
    <name type="synonym">Culex pungens</name>
    <dbReference type="NCBI Taxonomy" id="7176"/>
    <lineage>
        <taxon>Eukaryota</taxon>
        <taxon>Metazoa</taxon>
        <taxon>Ecdysozoa</taxon>
        <taxon>Arthropoda</taxon>
        <taxon>Hexapoda</taxon>
        <taxon>Insecta</taxon>
        <taxon>Pterygota</taxon>
        <taxon>Neoptera</taxon>
        <taxon>Endopterygota</taxon>
        <taxon>Diptera</taxon>
        <taxon>Nematocera</taxon>
        <taxon>Culicoidea</taxon>
        <taxon>Culicidae</taxon>
        <taxon>Culicinae</taxon>
        <taxon>Culicini</taxon>
        <taxon>Culex</taxon>
        <taxon>Culex</taxon>
    </lineage>
</organism>
<keyword evidence="9" id="KW-0807">Transducer</keyword>
<dbReference type="PANTHER" id="PTHR21137">
    <property type="entry name" value="ODORANT RECEPTOR"/>
    <property type="match status" value="1"/>
</dbReference>
<keyword evidence="5" id="KW-0552">Olfaction</keyword>
<keyword evidence="4 10" id="KW-0812">Transmembrane</keyword>
<dbReference type="GO" id="GO:0005549">
    <property type="term" value="F:odorant binding"/>
    <property type="evidence" value="ECO:0007669"/>
    <property type="project" value="InterPro"/>
</dbReference>